<dbReference type="EnsemblMetazoa" id="OVOC9247.1">
    <property type="protein sequence ID" value="OVOC9247.1"/>
    <property type="gene ID" value="WBGene00246056"/>
</dbReference>
<dbReference type="AlphaFoldDB" id="A0A8R1U095"/>
<sequence>MIQRTKQLISHDLIQDEEYRHFCRESYFQREDNYETLRMIGAARNEFMLIQVAKVNTDCNFQLIAESTSNDELIVHNIFPTDHLNQNIIILVNYMFLYKHKLFDFYYSTNENFIACSKLLRQEKFFRVWYHPSGVLRKKPRDETEGLKYVEIIPEPKCKYTTGKTAVNRSAAFVHFTMLRMRLPVRFQQFI</sequence>
<reference evidence="2" key="1">
    <citation type="submission" date="2013-10" db="EMBL/GenBank/DDBJ databases">
        <title>Genome sequencing of Onchocerca volvulus.</title>
        <authorList>
            <person name="Cotton J."/>
            <person name="Tsai J."/>
            <person name="Stanley E."/>
            <person name="Tracey A."/>
            <person name="Holroyd N."/>
            <person name="Lustigman S."/>
            <person name="Berriman M."/>
        </authorList>
    </citation>
    <scope>NUCLEOTIDE SEQUENCE</scope>
</reference>
<protein>
    <submittedName>
        <fullName evidence="1">Uncharacterized protein</fullName>
    </submittedName>
</protein>
<organism evidence="1 2">
    <name type="scientific">Onchocerca volvulus</name>
    <dbReference type="NCBI Taxonomy" id="6282"/>
    <lineage>
        <taxon>Eukaryota</taxon>
        <taxon>Metazoa</taxon>
        <taxon>Ecdysozoa</taxon>
        <taxon>Nematoda</taxon>
        <taxon>Chromadorea</taxon>
        <taxon>Rhabditida</taxon>
        <taxon>Spirurina</taxon>
        <taxon>Spiruromorpha</taxon>
        <taxon>Filarioidea</taxon>
        <taxon>Onchocercidae</taxon>
        <taxon>Onchocerca</taxon>
    </lineage>
</organism>
<dbReference type="Proteomes" id="UP000024404">
    <property type="component" value="Unassembled WGS sequence"/>
</dbReference>
<reference evidence="1" key="2">
    <citation type="submission" date="2022-06" db="UniProtKB">
        <authorList>
            <consortium name="EnsemblMetazoa"/>
        </authorList>
    </citation>
    <scope>IDENTIFICATION</scope>
</reference>
<dbReference type="OMA" id="HNIFPTD"/>
<keyword evidence="2" id="KW-1185">Reference proteome</keyword>
<name>A0A8R1U095_ONCVO</name>
<proteinExistence type="predicted"/>
<dbReference type="EMBL" id="CMVM020000258">
    <property type="status" value="NOT_ANNOTATED_CDS"/>
    <property type="molecule type" value="Genomic_DNA"/>
</dbReference>
<evidence type="ECO:0000313" key="1">
    <source>
        <dbReference type="EnsemblMetazoa" id="OVOC9247.1"/>
    </source>
</evidence>
<accession>A0A8R1U095</accession>
<evidence type="ECO:0000313" key="2">
    <source>
        <dbReference type="Proteomes" id="UP000024404"/>
    </source>
</evidence>